<name>A0A1X7HD76_9BACL</name>
<dbReference type="InterPro" id="IPR050194">
    <property type="entry name" value="Glycosyltransferase_grp1"/>
</dbReference>
<protein>
    <submittedName>
        <fullName evidence="3">Glycosyltransferase involved in cell wall bisynthesis</fullName>
    </submittedName>
</protein>
<dbReference type="InterPro" id="IPR028098">
    <property type="entry name" value="Glyco_trans_4-like_N"/>
</dbReference>
<organism evidence="3 4">
    <name type="scientific">Paenibacillus uliginis N3/975</name>
    <dbReference type="NCBI Taxonomy" id="1313296"/>
    <lineage>
        <taxon>Bacteria</taxon>
        <taxon>Bacillati</taxon>
        <taxon>Bacillota</taxon>
        <taxon>Bacilli</taxon>
        <taxon>Bacillales</taxon>
        <taxon>Paenibacillaceae</taxon>
        <taxon>Paenibacillus</taxon>
    </lineage>
</organism>
<evidence type="ECO:0000259" key="2">
    <source>
        <dbReference type="Pfam" id="PF13439"/>
    </source>
</evidence>
<accession>A0A1X7HD76</accession>
<evidence type="ECO:0000313" key="3">
    <source>
        <dbReference type="EMBL" id="SMF84276.1"/>
    </source>
</evidence>
<gene>
    <name evidence="3" type="ORF">SAMN05661091_2575</name>
</gene>
<dbReference type="PANTHER" id="PTHR45947:SF3">
    <property type="entry name" value="SULFOQUINOVOSYL TRANSFERASE SQD2"/>
    <property type="match status" value="1"/>
</dbReference>
<proteinExistence type="predicted"/>
<feature type="domain" description="Glycosyl transferase family 1" evidence="1">
    <location>
        <begin position="178"/>
        <end position="342"/>
    </location>
</feature>
<dbReference type="InterPro" id="IPR001296">
    <property type="entry name" value="Glyco_trans_1"/>
</dbReference>
<dbReference type="Proteomes" id="UP000192940">
    <property type="component" value="Chromosome I"/>
</dbReference>
<keyword evidence="4" id="KW-1185">Reference proteome</keyword>
<dbReference type="Pfam" id="PF00534">
    <property type="entry name" value="Glycos_transf_1"/>
    <property type="match status" value="1"/>
</dbReference>
<evidence type="ECO:0000259" key="1">
    <source>
        <dbReference type="Pfam" id="PF00534"/>
    </source>
</evidence>
<keyword evidence="3" id="KW-0808">Transferase</keyword>
<dbReference type="STRING" id="1313296.SAMN05661091_2575"/>
<dbReference type="RefSeq" id="WP_208919507.1">
    <property type="nucleotide sequence ID" value="NZ_LT840184.1"/>
</dbReference>
<dbReference type="AlphaFoldDB" id="A0A1X7HD76"/>
<dbReference type="EMBL" id="LT840184">
    <property type="protein sequence ID" value="SMF84276.1"/>
    <property type="molecule type" value="Genomic_DNA"/>
</dbReference>
<dbReference type="GO" id="GO:0016757">
    <property type="term" value="F:glycosyltransferase activity"/>
    <property type="evidence" value="ECO:0007669"/>
    <property type="project" value="InterPro"/>
</dbReference>
<dbReference type="Pfam" id="PF13439">
    <property type="entry name" value="Glyco_transf_4"/>
    <property type="match status" value="1"/>
</dbReference>
<dbReference type="Gene3D" id="3.40.50.2000">
    <property type="entry name" value="Glycogen Phosphorylase B"/>
    <property type="match status" value="2"/>
</dbReference>
<dbReference type="PANTHER" id="PTHR45947">
    <property type="entry name" value="SULFOQUINOVOSYL TRANSFERASE SQD2"/>
    <property type="match status" value="1"/>
</dbReference>
<sequence>MRLLIIAPEEIPVPPPVGGSVEHCIYHIAGQFSSSVHSVTIISRWKNGYPRTSTFDHVTIHRVNGTSSKPYLSQVIRKVKNRKFDLIQIDNRPKFVPAIRREFPHTPISVFLHSTTFISPPMTSISQANKDFNGADLLIGNSLSLQEHLKKKFPKHSSKVHFVHLGVDLGQFHPSSRNNSGTRPFTVIFAGRLIPKKGIPVIIRAMRKVRQSIPSARLVIAGGTGKSEYKRYLKKLSVSLGVPTTFKGYVARSKMPAFYNLGDCFVCPSQGHEAFGLVNVEAMASGVPVVASRNGGIPEIINHRHNGLLVTDYRNPEAFAKEIFAVATDREFAARLAKQAREDALQNFSWRKTAKKLESIYASEIRTRRSV</sequence>
<dbReference type="SUPFAM" id="SSF53756">
    <property type="entry name" value="UDP-Glycosyltransferase/glycogen phosphorylase"/>
    <property type="match status" value="1"/>
</dbReference>
<evidence type="ECO:0000313" key="4">
    <source>
        <dbReference type="Proteomes" id="UP000192940"/>
    </source>
</evidence>
<reference evidence="3 4" key="1">
    <citation type="submission" date="2017-04" db="EMBL/GenBank/DDBJ databases">
        <authorList>
            <person name="Afonso C.L."/>
            <person name="Miller P.J."/>
            <person name="Scott M.A."/>
            <person name="Spackman E."/>
            <person name="Goraichik I."/>
            <person name="Dimitrov K.M."/>
            <person name="Suarez D.L."/>
            <person name="Swayne D.E."/>
        </authorList>
    </citation>
    <scope>NUCLEOTIDE SEQUENCE [LARGE SCALE GENOMIC DNA]</scope>
    <source>
        <strain evidence="3 4">N3/975</strain>
    </source>
</reference>
<feature type="domain" description="Glycosyltransferase subfamily 4-like N-terminal" evidence="2">
    <location>
        <begin position="21"/>
        <end position="169"/>
    </location>
</feature>
<dbReference type="CDD" id="cd03801">
    <property type="entry name" value="GT4_PimA-like"/>
    <property type="match status" value="1"/>
</dbReference>